<sequence length="150" mass="16347">MAIGLLCGLAYAAIGWFWVAKPLEVDAGAISQIEEVGGVVARTELRYTEADSVIVTEYLIVDRRLADEGAAVGDVSRALESRNWKVMTQLSYPGLQMRSGQWPDHLLTLETPDGTNLSLNDKLGQAVRQAQAVARHPDALVVLSVRRTDT</sequence>
<proteinExistence type="predicted"/>
<protein>
    <submittedName>
        <fullName evidence="1">Uncharacterized protein</fullName>
    </submittedName>
</protein>
<evidence type="ECO:0000313" key="2">
    <source>
        <dbReference type="Proteomes" id="UP000295136"/>
    </source>
</evidence>
<dbReference type="EMBL" id="SMLD01000023">
    <property type="protein sequence ID" value="TDE56126.1"/>
    <property type="molecule type" value="Genomic_DNA"/>
</dbReference>
<name>A0A4R5FSA3_9ACTN</name>
<organism evidence="1 2">
    <name type="scientific">Nonomuraea mesophila</name>
    <dbReference type="NCBI Taxonomy" id="2530382"/>
    <lineage>
        <taxon>Bacteria</taxon>
        <taxon>Bacillati</taxon>
        <taxon>Actinomycetota</taxon>
        <taxon>Actinomycetes</taxon>
        <taxon>Streptosporangiales</taxon>
        <taxon>Streptosporangiaceae</taxon>
        <taxon>Nonomuraea</taxon>
    </lineage>
</organism>
<reference evidence="1 2" key="1">
    <citation type="submission" date="2019-03" db="EMBL/GenBank/DDBJ databases">
        <title>Draft genome sequences of novel Actinobacteria.</title>
        <authorList>
            <person name="Sahin N."/>
            <person name="Ay H."/>
            <person name="Saygin H."/>
        </authorList>
    </citation>
    <scope>NUCLEOTIDE SEQUENCE [LARGE SCALE GENOMIC DNA]</scope>
    <source>
        <strain evidence="1 2">6K102</strain>
    </source>
</reference>
<dbReference type="Proteomes" id="UP000295136">
    <property type="component" value="Unassembled WGS sequence"/>
</dbReference>
<evidence type="ECO:0000313" key="1">
    <source>
        <dbReference type="EMBL" id="TDE56126.1"/>
    </source>
</evidence>
<comment type="caution">
    <text evidence="1">The sequence shown here is derived from an EMBL/GenBank/DDBJ whole genome shotgun (WGS) entry which is preliminary data.</text>
</comment>
<keyword evidence="2" id="KW-1185">Reference proteome</keyword>
<gene>
    <name evidence="1" type="ORF">E1295_12000</name>
</gene>
<dbReference type="RefSeq" id="WP_132630333.1">
    <property type="nucleotide sequence ID" value="NZ_SMLD01000023.1"/>
</dbReference>
<accession>A0A4R5FSA3</accession>
<dbReference type="AlphaFoldDB" id="A0A4R5FSA3"/>